<dbReference type="InterPro" id="IPR012338">
    <property type="entry name" value="Beta-lactam/transpept-like"/>
</dbReference>
<accession>A0A0V0R6R7</accession>
<dbReference type="PANTHER" id="PTHR43319:SF3">
    <property type="entry name" value="BETA-LACTAMASE-RELATED DOMAIN-CONTAINING PROTEIN"/>
    <property type="match status" value="1"/>
</dbReference>
<dbReference type="InterPro" id="IPR001466">
    <property type="entry name" value="Beta-lactam-related"/>
</dbReference>
<evidence type="ECO:0000313" key="2">
    <source>
        <dbReference type="EMBL" id="KRX10172.1"/>
    </source>
</evidence>
<dbReference type="OMA" id="VDIWSGW"/>
<reference evidence="2 3" key="1">
    <citation type="journal article" date="2015" name="Sci. Rep.">
        <title>Genome of the facultative scuticociliatosis pathogen Pseudocohnilembus persalinus provides insight into its virulence through horizontal gene transfer.</title>
        <authorList>
            <person name="Xiong J."/>
            <person name="Wang G."/>
            <person name="Cheng J."/>
            <person name="Tian M."/>
            <person name="Pan X."/>
            <person name="Warren A."/>
            <person name="Jiang C."/>
            <person name="Yuan D."/>
            <person name="Miao W."/>
        </authorList>
    </citation>
    <scope>NUCLEOTIDE SEQUENCE [LARGE SCALE GENOMIC DNA]</scope>
    <source>
        <strain evidence="2">36N120E</strain>
    </source>
</reference>
<proteinExistence type="predicted"/>
<dbReference type="InterPro" id="IPR052907">
    <property type="entry name" value="Beta-lactamase/esterase"/>
</dbReference>
<protein>
    <submittedName>
        <fullName evidence="2">Beta-lactamase/transpeptidase-like protein</fullName>
    </submittedName>
</protein>
<dbReference type="InParanoid" id="A0A0V0R6R7"/>
<dbReference type="AlphaFoldDB" id="A0A0V0R6R7"/>
<dbReference type="EMBL" id="LDAU01000040">
    <property type="protein sequence ID" value="KRX10172.1"/>
    <property type="molecule type" value="Genomic_DNA"/>
</dbReference>
<sequence length="385" mass="44816">MWNLQLPRIQPQFSLKSFQQHQMCNVYSCSLFRYKIQFISFFNQNNFQKIIIQFHFLLLVDQGLLKYDEKVAKYWPEFAQNGKENITLEQVLRHEGGLARIKPEITRNMFQRESIKQNVIGEIIEKQSPKWGKKSTREYHAGTRGYILNEIVRRVDPQQRTIGEILKQEFTDKIDADIYIGVPKEKMKQCVDLIFSISTNPLWAYAHSIWPNRFGAKVIVNPFIQMILHYWTNLTKKIDFNSESLRTGEAPSFNGQGSARGLAKLGNLLVQNGKLNGKQFISQKTLDEFHSEPIQKFDNMTRSITNFNKGGNCLYDENHNNRASFDKDGFVGWQGMGGSVMNWQPKKQIAFSYVPNLMDTDMQNVKGFRLRAQLVKIINDLEKKQ</sequence>
<dbReference type="OrthoDB" id="427480at2759"/>
<name>A0A0V0R6R7_PSEPJ</name>
<evidence type="ECO:0000313" key="3">
    <source>
        <dbReference type="Proteomes" id="UP000054937"/>
    </source>
</evidence>
<feature type="domain" description="Beta-lactamase-related" evidence="1">
    <location>
        <begin position="57"/>
        <end position="374"/>
    </location>
</feature>
<evidence type="ECO:0000259" key="1">
    <source>
        <dbReference type="Pfam" id="PF00144"/>
    </source>
</evidence>
<dbReference type="Pfam" id="PF00144">
    <property type="entry name" value="Beta-lactamase"/>
    <property type="match status" value="1"/>
</dbReference>
<dbReference type="SUPFAM" id="SSF56601">
    <property type="entry name" value="beta-lactamase/transpeptidase-like"/>
    <property type="match status" value="1"/>
</dbReference>
<dbReference type="Proteomes" id="UP000054937">
    <property type="component" value="Unassembled WGS sequence"/>
</dbReference>
<keyword evidence="3" id="KW-1185">Reference proteome</keyword>
<dbReference type="PANTHER" id="PTHR43319">
    <property type="entry name" value="BETA-LACTAMASE-RELATED"/>
    <property type="match status" value="1"/>
</dbReference>
<gene>
    <name evidence="2" type="ORF">PPERSA_08575</name>
</gene>
<comment type="caution">
    <text evidence="2">The sequence shown here is derived from an EMBL/GenBank/DDBJ whole genome shotgun (WGS) entry which is preliminary data.</text>
</comment>
<dbReference type="Gene3D" id="3.40.710.10">
    <property type="entry name" value="DD-peptidase/beta-lactamase superfamily"/>
    <property type="match status" value="1"/>
</dbReference>
<organism evidence="2 3">
    <name type="scientific">Pseudocohnilembus persalinus</name>
    <name type="common">Ciliate</name>
    <dbReference type="NCBI Taxonomy" id="266149"/>
    <lineage>
        <taxon>Eukaryota</taxon>
        <taxon>Sar</taxon>
        <taxon>Alveolata</taxon>
        <taxon>Ciliophora</taxon>
        <taxon>Intramacronucleata</taxon>
        <taxon>Oligohymenophorea</taxon>
        <taxon>Scuticociliatia</taxon>
        <taxon>Philasterida</taxon>
        <taxon>Pseudocohnilembidae</taxon>
        <taxon>Pseudocohnilembus</taxon>
    </lineage>
</organism>